<evidence type="ECO:0000313" key="2">
    <source>
        <dbReference type="EMBL" id="ABF41298.1"/>
    </source>
</evidence>
<dbReference type="AlphaFoldDB" id="Q1IPA2"/>
<gene>
    <name evidence="2" type="ordered locus">Acid345_2297</name>
</gene>
<dbReference type="Proteomes" id="UP000002432">
    <property type="component" value="Chromosome"/>
</dbReference>
<keyword evidence="1" id="KW-1133">Transmembrane helix</keyword>
<keyword evidence="1" id="KW-0812">Transmembrane</keyword>
<proteinExistence type="predicted"/>
<feature type="transmembrane region" description="Helical" evidence="1">
    <location>
        <begin position="15"/>
        <end position="35"/>
    </location>
</feature>
<dbReference type="EnsemblBacteria" id="ABF41298">
    <property type="protein sequence ID" value="ABF41298"/>
    <property type="gene ID" value="Acid345_2297"/>
</dbReference>
<accession>Q1IPA2</accession>
<keyword evidence="3" id="KW-1185">Reference proteome</keyword>
<protein>
    <submittedName>
        <fullName evidence="2">Uncharacterized protein</fullName>
    </submittedName>
</protein>
<organism evidence="2 3">
    <name type="scientific">Koribacter versatilis (strain Ellin345)</name>
    <dbReference type="NCBI Taxonomy" id="204669"/>
    <lineage>
        <taxon>Bacteria</taxon>
        <taxon>Pseudomonadati</taxon>
        <taxon>Acidobacteriota</taxon>
        <taxon>Terriglobia</taxon>
        <taxon>Terriglobales</taxon>
        <taxon>Candidatus Korobacteraceae</taxon>
        <taxon>Candidatus Korobacter</taxon>
    </lineage>
</organism>
<dbReference type="KEGG" id="aba:Acid345_2297"/>
<sequence length="217" mass="23566">MFEEEIRMEERSSSVGPMLLIAAVCLTIVGTAVYVMHEAHKGMSQTEAKKAVSTMLAARGPATVHFRTGLVTSTSDKATSPRYKLLEVAQIITEEKKDNGIQVTLTEDGKKMLDHVPGTTHTKNTDGTEEYSVPLGTREIVAVTGVNVISPSAATIHYTWMWRPTPMGDVFDLAGGYVGGLNVWERAELAKDGADLFHSAPVPDDYNATSGWQLARN</sequence>
<dbReference type="HOGENOM" id="CLU_1243972_0_0_0"/>
<evidence type="ECO:0000256" key="1">
    <source>
        <dbReference type="SAM" id="Phobius"/>
    </source>
</evidence>
<reference evidence="2 3" key="1">
    <citation type="journal article" date="2009" name="Appl. Environ. Microbiol.">
        <title>Three genomes from the phylum Acidobacteria provide insight into the lifestyles of these microorganisms in soils.</title>
        <authorList>
            <person name="Ward N.L."/>
            <person name="Challacombe J.F."/>
            <person name="Janssen P.H."/>
            <person name="Henrissat B."/>
            <person name="Coutinho P.M."/>
            <person name="Wu M."/>
            <person name="Xie G."/>
            <person name="Haft D.H."/>
            <person name="Sait M."/>
            <person name="Badger J."/>
            <person name="Barabote R.D."/>
            <person name="Bradley B."/>
            <person name="Brettin T.S."/>
            <person name="Brinkac L.M."/>
            <person name="Bruce D."/>
            <person name="Creasy T."/>
            <person name="Daugherty S.C."/>
            <person name="Davidsen T.M."/>
            <person name="DeBoy R.T."/>
            <person name="Detter J.C."/>
            <person name="Dodson R.J."/>
            <person name="Durkin A.S."/>
            <person name="Ganapathy A."/>
            <person name="Gwinn-Giglio M."/>
            <person name="Han C.S."/>
            <person name="Khouri H."/>
            <person name="Kiss H."/>
            <person name="Kothari S.P."/>
            <person name="Madupu R."/>
            <person name="Nelson K.E."/>
            <person name="Nelson W.C."/>
            <person name="Paulsen I."/>
            <person name="Penn K."/>
            <person name="Ren Q."/>
            <person name="Rosovitz M.J."/>
            <person name="Selengut J.D."/>
            <person name="Shrivastava S."/>
            <person name="Sullivan S.A."/>
            <person name="Tapia R."/>
            <person name="Thompson L.S."/>
            <person name="Watkins K.L."/>
            <person name="Yang Q."/>
            <person name="Yu C."/>
            <person name="Zafar N."/>
            <person name="Zhou L."/>
            <person name="Kuske C.R."/>
        </authorList>
    </citation>
    <scope>NUCLEOTIDE SEQUENCE [LARGE SCALE GENOMIC DNA]</scope>
    <source>
        <strain evidence="2 3">Ellin345</strain>
    </source>
</reference>
<dbReference type="EMBL" id="CP000360">
    <property type="protein sequence ID" value="ABF41298.1"/>
    <property type="molecule type" value="Genomic_DNA"/>
</dbReference>
<keyword evidence="1" id="KW-0472">Membrane</keyword>
<name>Q1IPA2_KORVE</name>
<evidence type="ECO:0000313" key="3">
    <source>
        <dbReference type="Proteomes" id="UP000002432"/>
    </source>
</evidence>